<dbReference type="RefSeq" id="WP_326707288.1">
    <property type="nucleotide sequence ID" value="NZ_CP109083.1"/>
</dbReference>
<dbReference type="Proteomes" id="UP001356428">
    <property type="component" value="Chromosome"/>
</dbReference>
<evidence type="ECO:0000313" key="1">
    <source>
        <dbReference type="EMBL" id="WSB06068.1"/>
    </source>
</evidence>
<reference evidence="1 2" key="1">
    <citation type="submission" date="2022-10" db="EMBL/GenBank/DDBJ databases">
        <title>The complete genomes of actinobacterial strains from the NBC collection.</title>
        <authorList>
            <person name="Joergensen T.S."/>
            <person name="Alvarez Arevalo M."/>
            <person name="Sterndorff E.B."/>
            <person name="Faurdal D."/>
            <person name="Vuksanovic O."/>
            <person name="Mourched A.-S."/>
            <person name="Charusanti P."/>
            <person name="Shaw S."/>
            <person name="Blin K."/>
            <person name="Weber T."/>
        </authorList>
    </citation>
    <scope>NUCLEOTIDE SEQUENCE [LARGE SCALE GENOMIC DNA]</scope>
    <source>
        <strain evidence="1 2">NBC 01792</strain>
    </source>
</reference>
<keyword evidence="2" id="KW-1185">Reference proteome</keyword>
<evidence type="ECO:0000313" key="2">
    <source>
        <dbReference type="Proteomes" id="UP001356428"/>
    </source>
</evidence>
<dbReference type="EMBL" id="CP109083">
    <property type="protein sequence ID" value="WSB06068.1"/>
    <property type="molecule type" value="Genomic_DNA"/>
</dbReference>
<proteinExistence type="predicted"/>
<gene>
    <name evidence="1" type="ORF">OG849_01855</name>
</gene>
<name>A0ABZ1EPP3_9ACTN</name>
<protein>
    <submittedName>
        <fullName evidence="1">Uncharacterized protein</fullName>
    </submittedName>
</protein>
<accession>A0ABZ1EPP3</accession>
<organism evidence="1 2">
    <name type="scientific">Streptomyces cyaneofuscatus</name>
    <dbReference type="NCBI Taxonomy" id="66883"/>
    <lineage>
        <taxon>Bacteria</taxon>
        <taxon>Bacillati</taxon>
        <taxon>Actinomycetota</taxon>
        <taxon>Actinomycetes</taxon>
        <taxon>Kitasatosporales</taxon>
        <taxon>Streptomycetaceae</taxon>
        <taxon>Streptomyces</taxon>
    </lineage>
</organism>
<sequence length="124" mass="13274">MRGPAGYLPLARTEGDAQHLPDEFIGIWRSGDTRRLTFAHRIAGGPAVELSETTEGRHCTWRAAYQGNRAGEIAAGPGRLEASSDKSCTADGCASTYRFTDGSRRILEGRLTDGSGAVRYTLGS</sequence>